<evidence type="ECO:0000256" key="1">
    <source>
        <dbReference type="ARBA" id="ARBA00011026"/>
    </source>
</evidence>
<keyword evidence="5" id="KW-1185">Reference proteome</keyword>
<dbReference type="Proteomes" id="UP000593567">
    <property type="component" value="Unassembled WGS sequence"/>
</dbReference>
<feature type="compositionally biased region" description="Low complexity" evidence="3">
    <location>
        <begin position="244"/>
        <end position="270"/>
    </location>
</feature>
<evidence type="ECO:0000256" key="3">
    <source>
        <dbReference type="SAM" id="MobiDB-lite"/>
    </source>
</evidence>
<dbReference type="PANTHER" id="PTHR31214:SF2">
    <property type="entry name" value="PROTEIN FAM221A"/>
    <property type="match status" value="1"/>
</dbReference>
<evidence type="ECO:0000256" key="2">
    <source>
        <dbReference type="ARBA" id="ARBA00039630"/>
    </source>
</evidence>
<dbReference type="InterPro" id="IPR026755">
    <property type="entry name" value="Fam221a/b"/>
</dbReference>
<evidence type="ECO:0000313" key="4">
    <source>
        <dbReference type="EMBL" id="KAF6016853.1"/>
    </source>
</evidence>
<protein>
    <recommendedName>
        <fullName evidence="2">Protein FAM221A</fullName>
    </recommendedName>
</protein>
<dbReference type="EMBL" id="VXIV02003457">
    <property type="protein sequence ID" value="KAF6016853.1"/>
    <property type="molecule type" value="Genomic_DNA"/>
</dbReference>
<dbReference type="AlphaFoldDB" id="A0A7J7ISD6"/>
<proteinExistence type="inferred from homology"/>
<dbReference type="PANTHER" id="PTHR31214">
    <property type="entry name" value="PROTEIN FAM221A-RELATED"/>
    <property type="match status" value="1"/>
</dbReference>
<dbReference type="OrthoDB" id="310364at2759"/>
<feature type="compositionally biased region" description="Basic and acidic residues" evidence="3">
    <location>
        <begin position="219"/>
        <end position="242"/>
    </location>
</feature>
<comment type="caution">
    <text evidence="4">The sequence shown here is derived from an EMBL/GenBank/DDBJ whole genome shotgun (WGS) entry which is preliminary data.</text>
</comment>
<evidence type="ECO:0000313" key="5">
    <source>
        <dbReference type="Proteomes" id="UP000593567"/>
    </source>
</evidence>
<feature type="region of interest" description="Disordered" evidence="3">
    <location>
        <begin position="219"/>
        <end position="270"/>
    </location>
</feature>
<sequence>MKNRLYVSWTSSTGIDCKLIGPETPCFCGHRYKQHQTDFVTLPEERPIRLPCKQGGCKCLSYHYIPLNGGQPIRCTCKHLADSHSERHPYKCKNSKAGCKCNGFKSSFTCACTKYVYEHETLVETREERSAKGKPVGHDVQYQAMGGLTGFSSLAEGYQRLDPSGIGAPSAEFLNQPVSASDHPFLRANLPAMNAYRGLEQGTPEYEADLAEQMAAMRRPGETDMEYFERRYQQRQRSERAAKRGVASGRGSSSSSSKGRGASLSKGGAK</sequence>
<name>A0A7J7ISD6_BUGNE</name>
<organism evidence="4 5">
    <name type="scientific">Bugula neritina</name>
    <name type="common">Brown bryozoan</name>
    <name type="synonym">Sertularia neritina</name>
    <dbReference type="NCBI Taxonomy" id="10212"/>
    <lineage>
        <taxon>Eukaryota</taxon>
        <taxon>Metazoa</taxon>
        <taxon>Spiralia</taxon>
        <taxon>Lophotrochozoa</taxon>
        <taxon>Bryozoa</taxon>
        <taxon>Gymnolaemata</taxon>
        <taxon>Cheilostomatida</taxon>
        <taxon>Flustrina</taxon>
        <taxon>Buguloidea</taxon>
        <taxon>Bugulidae</taxon>
        <taxon>Bugula</taxon>
    </lineage>
</organism>
<gene>
    <name evidence="4" type="ORF">EB796_024834</name>
</gene>
<reference evidence="4" key="1">
    <citation type="submission" date="2020-06" db="EMBL/GenBank/DDBJ databases">
        <title>Draft genome of Bugula neritina, a colonial animal packing powerful symbionts and potential medicines.</title>
        <authorList>
            <person name="Rayko M."/>
        </authorList>
    </citation>
    <scope>NUCLEOTIDE SEQUENCE [LARGE SCALE GENOMIC DNA]</scope>
    <source>
        <strain evidence="4">Kwan_BN1</strain>
    </source>
</reference>
<dbReference type="Pfam" id="PF14753">
    <property type="entry name" value="FAM221"/>
    <property type="match status" value="1"/>
</dbReference>
<comment type="similarity">
    <text evidence="1">Belongs to the FAM221 family.</text>
</comment>
<accession>A0A7J7ISD6</accession>